<dbReference type="Pfam" id="PF01757">
    <property type="entry name" value="Acyl_transf_3"/>
    <property type="match status" value="1"/>
</dbReference>
<dbReference type="GO" id="GO:0016413">
    <property type="term" value="F:O-acetyltransferase activity"/>
    <property type="evidence" value="ECO:0007669"/>
    <property type="project" value="TreeGrafter"/>
</dbReference>
<feature type="transmembrane region" description="Helical" evidence="8">
    <location>
        <begin position="91"/>
        <end position="109"/>
    </location>
</feature>
<comment type="subcellular location">
    <subcellularLocation>
        <location evidence="1">Cell membrane</location>
        <topology evidence="1">Multi-pass membrane protein</topology>
    </subcellularLocation>
</comment>
<dbReference type="EMBL" id="PJAF01000003">
    <property type="protein sequence ID" value="PKF69392.1"/>
    <property type="molecule type" value="Genomic_DNA"/>
</dbReference>
<dbReference type="GO" id="GO:0009246">
    <property type="term" value="P:enterobacterial common antigen biosynthetic process"/>
    <property type="evidence" value="ECO:0007669"/>
    <property type="project" value="TreeGrafter"/>
</dbReference>
<dbReference type="AlphaFoldDB" id="A0A2N0X9L1"/>
<keyword evidence="5 8" id="KW-1133">Transmembrane helix</keyword>
<comment type="caution">
    <text evidence="10">The sequence shown here is derived from an EMBL/GenBank/DDBJ whole genome shotgun (WGS) entry which is preliminary data.</text>
</comment>
<keyword evidence="4 8" id="KW-0812">Transmembrane</keyword>
<evidence type="ECO:0000256" key="6">
    <source>
        <dbReference type="ARBA" id="ARBA00023136"/>
    </source>
</evidence>
<feature type="transmembrane region" description="Helical" evidence="8">
    <location>
        <begin position="62"/>
        <end position="79"/>
    </location>
</feature>
<keyword evidence="3" id="KW-1003">Cell membrane</keyword>
<accession>A0A2N0X9L1</accession>
<feature type="transmembrane region" description="Helical" evidence="8">
    <location>
        <begin position="299"/>
        <end position="317"/>
    </location>
</feature>
<dbReference type="GO" id="GO:0005886">
    <property type="term" value="C:plasma membrane"/>
    <property type="evidence" value="ECO:0007669"/>
    <property type="project" value="UniProtKB-SubCell"/>
</dbReference>
<feature type="transmembrane region" description="Helical" evidence="8">
    <location>
        <begin position="26"/>
        <end position="47"/>
    </location>
</feature>
<reference evidence="10 11" key="1">
    <citation type="submission" date="2017-12" db="EMBL/GenBank/DDBJ databases">
        <title>Corynebacterium mastitidis 16-1433 Genome.</title>
        <authorList>
            <person name="Gulvik C.A."/>
        </authorList>
    </citation>
    <scope>NUCLEOTIDE SEQUENCE [LARGE SCALE GENOMIC DNA]</scope>
    <source>
        <strain evidence="10 11">16-1433</strain>
    </source>
</reference>
<organism evidence="10 11">
    <name type="scientific">Corynebacterium mastitidis</name>
    <dbReference type="NCBI Taxonomy" id="161890"/>
    <lineage>
        <taxon>Bacteria</taxon>
        <taxon>Bacillati</taxon>
        <taxon>Actinomycetota</taxon>
        <taxon>Actinomycetes</taxon>
        <taxon>Mycobacteriales</taxon>
        <taxon>Corynebacteriaceae</taxon>
        <taxon>Corynebacterium</taxon>
    </lineage>
</organism>
<dbReference type="STRING" id="1121365.GCA_000375365_00252"/>
<gene>
    <name evidence="10" type="ORF">CXB45_01695</name>
</gene>
<evidence type="ECO:0000256" key="8">
    <source>
        <dbReference type="SAM" id="Phobius"/>
    </source>
</evidence>
<feature type="region of interest" description="Disordered" evidence="7">
    <location>
        <begin position="388"/>
        <end position="413"/>
    </location>
</feature>
<evidence type="ECO:0000313" key="11">
    <source>
        <dbReference type="Proteomes" id="UP000233249"/>
    </source>
</evidence>
<keyword evidence="6 8" id="KW-0472">Membrane</keyword>
<evidence type="ECO:0000256" key="4">
    <source>
        <dbReference type="ARBA" id="ARBA00022692"/>
    </source>
</evidence>
<feature type="transmembrane region" description="Helical" evidence="8">
    <location>
        <begin position="215"/>
        <end position="235"/>
    </location>
</feature>
<feature type="transmembrane region" description="Helical" evidence="8">
    <location>
        <begin position="160"/>
        <end position="179"/>
    </location>
</feature>
<feature type="transmembrane region" description="Helical" evidence="8">
    <location>
        <begin position="268"/>
        <end position="287"/>
    </location>
</feature>
<evidence type="ECO:0000259" key="9">
    <source>
        <dbReference type="Pfam" id="PF01757"/>
    </source>
</evidence>
<feature type="transmembrane region" description="Helical" evidence="8">
    <location>
        <begin position="337"/>
        <end position="357"/>
    </location>
</feature>
<feature type="domain" description="Acyltransferase 3" evidence="9">
    <location>
        <begin position="22"/>
        <end position="319"/>
    </location>
</feature>
<dbReference type="InterPro" id="IPR002656">
    <property type="entry name" value="Acyl_transf_3_dom"/>
</dbReference>
<dbReference type="Proteomes" id="UP000233249">
    <property type="component" value="Unassembled WGS sequence"/>
</dbReference>
<evidence type="ECO:0000256" key="1">
    <source>
        <dbReference type="ARBA" id="ARBA00004651"/>
    </source>
</evidence>
<evidence type="ECO:0000256" key="5">
    <source>
        <dbReference type="ARBA" id="ARBA00022989"/>
    </source>
</evidence>
<comment type="similarity">
    <text evidence="2">Belongs to the acyltransferase 3 family.</text>
</comment>
<proteinExistence type="inferred from homology"/>
<name>A0A2N0X9L1_9CORY</name>
<feature type="transmembrane region" description="Helical" evidence="8">
    <location>
        <begin position="185"/>
        <end position="203"/>
    </location>
</feature>
<evidence type="ECO:0000256" key="3">
    <source>
        <dbReference type="ARBA" id="ARBA00022475"/>
    </source>
</evidence>
<sequence length="413" mass="45144">MLMAPHLSSSASVCASRQKRMAWPDVAKGVSIVGVVVLHVCLAVPFGMETLAAQVNHILDPLRMPLFFLVSGMFSTKVLRMSLWQLFSRRLWFFLVPYVLWTPIEVGLMDWHRASYEGADTADIGFYVETLALGQNMYWFLYVLVAFNLVLWATRRLSPWAAVAASFSTILALPLNSYCDTVGKFVMYLPIFLAGAHFSRLVRGFAGSSMTPPKIVGATTAYVAGFAAYALWYLISADGPETMGWPLWPGATVEANDVWTLVRMVGQILMLPIAILAAVGLSRVRYLSPALQFLGRHTLPIYLGHPLALTLLFHVPMARLGGVEIALDAEGWAQSTYLWVAACLVFSALGGLAMWALQRVPIIGWTLKPPPVAGIPARLRGLWLGKHGGDSGRSRHSGHSGQSGNSGARTREG</sequence>
<evidence type="ECO:0000313" key="10">
    <source>
        <dbReference type="EMBL" id="PKF69392.1"/>
    </source>
</evidence>
<feature type="transmembrane region" description="Helical" evidence="8">
    <location>
        <begin position="137"/>
        <end position="153"/>
    </location>
</feature>
<dbReference type="PANTHER" id="PTHR40074:SF2">
    <property type="entry name" value="O-ACETYLTRANSFERASE WECH"/>
    <property type="match status" value="1"/>
</dbReference>
<dbReference type="PANTHER" id="PTHR40074">
    <property type="entry name" value="O-ACETYLTRANSFERASE WECH"/>
    <property type="match status" value="1"/>
</dbReference>
<evidence type="ECO:0000256" key="7">
    <source>
        <dbReference type="SAM" id="MobiDB-lite"/>
    </source>
</evidence>
<evidence type="ECO:0000256" key="2">
    <source>
        <dbReference type="ARBA" id="ARBA00007400"/>
    </source>
</evidence>
<protein>
    <recommendedName>
        <fullName evidence="9">Acyltransferase 3 domain-containing protein</fullName>
    </recommendedName>
</protein>